<evidence type="ECO:0000313" key="4">
    <source>
        <dbReference type="EMBL" id="KAE9215335.1"/>
    </source>
</evidence>
<organism evidence="1 5">
    <name type="scientific">Phytophthora fragariae</name>
    <dbReference type="NCBI Taxonomy" id="53985"/>
    <lineage>
        <taxon>Eukaryota</taxon>
        <taxon>Sar</taxon>
        <taxon>Stramenopiles</taxon>
        <taxon>Oomycota</taxon>
        <taxon>Peronosporomycetes</taxon>
        <taxon>Peronosporales</taxon>
        <taxon>Peronosporaceae</taxon>
        <taxon>Phytophthora</taxon>
    </lineage>
</organism>
<evidence type="ECO:0000313" key="7">
    <source>
        <dbReference type="Proteomes" id="UP000460718"/>
    </source>
</evidence>
<comment type="caution">
    <text evidence="1">The sequence shown here is derived from an EMBL/GenBank/DDBJ whole genome shotgun (WGS) entry which is preliminary data.</text>
</comment>
<accession>A0A6A3EMU9</accession>
<dbReference type="Proteomes" id="UP000488956">
    <property type="component" value="Unassembled WGS sequence"/>
</dbReference>
<sequence>MYVRNMKKLSGGLPSLMLELNSQVQRKCPSPLDVNVVASLRAGLLCVNSVSTYRRYDEGDRVILVGTTKWFLSTGEIVLQDSNWTVISSLPEDPLHSCVMKSVYSADPDRGAIAPPVDESENELDDEPELLWAEVESELLWAEVESELLCAEVESELDRTSELELLADAADSELDEEVLDVDAEALVLVDEAVEEAALALDEVMADEEEEVVVVAVAVEFAAETPETAKAMTIITWINFISTGELHNERVEFD</sequence>
<dbReference type="EMBL" id="QXFX01001011">
    <property type="protein sequence ID" value="KAE9098694.1"/>
    <property type="molecule type" value="Genomic_DNA"/>
</dbReference>
<dbReference type="EMBL" id="QXFW01000995">
    <property type="protein sequence ID" value="KAE8998577.1"/>
    <property type="molecule type" value="Genomic_DNA"/>
</dbReference>
<dbReference type="EMBL" id="QXGD01001081">
    <property type="protein sequence ID" value="KAE9215335.1"/>
    <property type="molecule type" value="Genomic_DNA"/>
</dbReference>
<evidence type="ECO:0000313" key="8">
    <source>
        <dbReference type="Proteomes" id="UP000488956"/>
    </source>
</evidence>
<reference evidence="5 6" key="1">
    <citation type="submission" date="2018-08" db="EMBL/GenBank/DDBJ databases">
        <title>Genomic investigation of the strawberry pathogen Phytophthora fragariae indicates pathogenicity is determined by transcriptional variation in three key races.</title>
        <authorList>
            <person name="Adams T.M."/>
            <person name="Armitage A.D."/>
            <person name="Sobczyk M.K."/>
            <person name="Bates H.J."/>
            <person name="Dunwell J.M."/>
            <person name="Nellist C.F."/>
            <person name="Harrison R.J."/>
        </authorList>
    </citation>
    <scope>NUCLEOTIDE SEQUENCE [LARGE SCALE GENOMIC DNA]</scope>
    <source>
        <strain evidence="4 6">BC-1</strain>
        <strain evidence="1 5">NOV-9</strain>
        <strain evidence="3 8">ONT-3</strain>
        <strain evidence="2 7">SCRP245</strain>
    </source>
</reference>
<dbReference type="Proteomes" id="UP000429523">
    <property type="component" value="Unassembled WGS sequence"/>
</dbReference>
<proteinExistence type="predicted"/>
<name>A0A6A3EMU9_9STRA</name>
<evidence type="ECO:0000313" key="3">
    <source>
        <dbReference type="EMBL" id="KAE9098694.1"/>
    </source>
</evidence>
<dbReference type="AlphaFoldDB" id="A0A6A3EMU9"/>
<evidence type="ECO:0000313" key="2">
    <source>
        <dbReference type="EMBL" id="KAE8998577.1"/>
    </source>
</evidence>
<evidence type="ECO:0000313" key="6">
    <source>
        <dbReference type="Proteomes" id="UP000440367"/>
    </source>
</evidence>
<gene>
    <name evidence="4" type="ORF">PF002_g17405</name>
    <name evidence="1" type="ORF">PF009_g17295</name>
    <name evidence="3" type="ORF">PF010_g15472</name>
    <name evidence="2" type="ORF">PF011_g14999</name>
</gene>
<dbReference type="EMBL" id="QXGF01001090">
    <property type="protein sequence ID" value="KAE8932690.1"/>
    <property type="molecule type" value="Genomic_DNA"/>
</dbReference>
<dbReference type="Proteomes" id="UP000460718">
    <property type="component" value="Unassembled WGS sequence"/>
</dbReference>
<dbReference type="Proteomes" id="UP000440367">
    <property type="component" value="Unassembled WGS sequence"/>
</dbReference>
<protein>
    <submittedName>
        <fullName evidence="1">Uncharacterized protein</fullName>
    </submittedName>
</protein>
<evidence type="ECO:0000313" key="5">
    <source>
        <dbReference type="Proteomes" id="UP000429523"/>
    </source>
</evidence>
<evidence type="ECO:0000313" key="1">
    <source>
        <dbReference type="EMBL" id="KAE8932690.1"/>
    </source>
</evidence>